<evidence type="ECO:0000313" key="3">
    <source>
        <dbReference type="RefSeq" id="XP_050552251.1"/>
    </source>
</evidence>
<dbReference type="Pfam" id="PF14291">
    <property type="entry name" value="DUF4371"/>
    <property type="match status" value="1"/>
</dbReference>
<gene>
    <name evidence="3" type="primary">LOC126911110</name>
</gene>
<name>A0A9R0DRV3_SPOFR</name>
<sequence length="742" mass="85190">MMLILLSATWPPIRNSKIIDHIINTGPLQTHCDDYPKTDTGRHFSNSHFIKKLANSETIQRRWLVYSISKDRVYCFCCRLFDSSSTSSLVSEGYSDWKHLSEMLKTHENSTSHKKFYLSWIETELRLKIGKTIDCQEQYLIKKETTRWNNVLSRLMHITLYLAENNMAFRGNSDKLYTPNNGKFLGLVQLLAKFDPVMQEHLRLAMKGDIADHYCGKDIQNELIELMGKKVKSEIISRAKKSKYYSIIADCTPDISHVEQLSLTIRFVDISSNDDKISVKEYFVEFLPVNQSTGEKLTEVIIDILNKHGLELNDCRGQGYDNGANMKGKNVGVQRRIQDINPLAVYVPCGCHSYNLVLCDAAESSVKSVTLFGVLQRLFTLFSASVHRWKILTDSLGLYTLKKLSDTRWEARISSVKAVRYQISAIHDALITLAIETQKTDVQVSHEATTLAEQLKDFSFIVSLVVWYDILFQINVVSKSLQSPDIDLSKCTEMLKKCCTFLEEYRNTGFKSAISTAKELAEELEVEPVFKATKRIRFVKRQADETARDEPIVSPEKKFEVEFFNSLLDATLISVNERFEQFNEYSDCWSFLYNIKQIPEKPDLVKLCSDLQLKLTVNSKSDIDGCMLCDELISLKSFLLDQNVATPAYVLNFIKDRNLQELYPNVWIAFRILLTIPVTVASGERSFSKLKLIKTYLRSTISQSRLTNLATLSIENEIAENMDFERLIKEFADVKARKVKFY</sequence>
<keyword evidence="2" id="KW-1185">Reference proteome</keyword>
<dbReference type="InterPro" id="IPR012337">
    <property type="entry name" value="RNaseH-like_sf"/>
</dbReference>
<dbReference type="GeneID" id="126911110"/>
<dbReference type="InterPro" id="IPR006580">
    <property type="entry name" value="Znf_TTF"/>
</dbReference>
<dbReference type="Proteomes" id="UP000829999">
    <property type="component" value="Chromosome 10"/>
</dbReference>
<organism evidence="2 3">
    <name type="scientific">Spodoptera frugiperda</name>
    <name type="common">Fall armyworm</name>
    <dbReference type="NCBI Taxonomy" id="7108"/>
    <lineage>
        <taxon>Eukaryota</taxon>
        <taxon>Metazoa</taxon>
        <taxon>Ecdysozoa</taxon>
        <taxon>Arthropoda</taxon>
        <taxon>Hexapoda</taxon>
        <taxon>Insecta</taxon>
        <taxon>Pterygota</taxon>
        <taxon>Neoptera</taxon>
        <taxon>Endopterygota</taxon>
        <taxon>Lepidoptera</taxon>
        <taxon>Glossata</taxon>
        <taxon>Ditrysia</taxon>
        <taxon>Noctuoidea</taxon>
        <taxon>Noctuidae</taxon>
        <taxon>Amphipyrinae</taxon>
        <taxon>Spodoptera</taxon>
    </lineage>
</organism>
<dbReference type="GO" id="GO:0046983">
    <property type="term" value="F:protein dimerization activity"/>
    <property type="evidence" value="ECO:0007669"/>
    <property type="project" value="InterPro"/>
</dbReference>
<evidence type="ECO:0000259" key="1">
    <source>
        <dbReference type="SMART" id="SM00597"/>
    </source>
</evidence>
<protein>
    <submittedName>
        <fullName evidence="3">Zinc finger MYM-type protein 1-like</fullName>
    </submittedName>
</protein>
<feature type="domain" description="TTF-type" evidence="1">
    <location>
        <begin position="49"/>
        <end position="132"/>
    </location>
</feature>
<dbReference type="InterPro" id="IPR025398">
    <property type="entry name" value="DUF4371"/>
</dbReference>
<dbReference type="Pfam" id="PF05699">
    <property type="entry name" value="Dimer_Tnp_hAT"/>
    <property type="match status" value="1"/>
</dbReference>
<dbReference type="SMART" id="SM00597">
    <property type="entry name" value="ZnF_TTF"/>
    <property type="match status" value="1"/>
</dbReference>
<dbReference type="InterPro" id="IPR008906">
    <property type="entry name" value="HATC_C_dom"/>
</dbReference>
<dbReference type="AlphaFoldDB" id="A0A9R0DRV3"/>
<reference evidence="3" key="1">
    <citation type="submission" date="2025-08" db="UniProtKB">
        <authorList>
            <consortium name="RefSeq"/>
        </authorList>
    </citation>
    <scope>IDENTIFICATION</scope>
    <source>
        <tissue evidence="3">Whole larval tissue</tissue>
    </source>
</reference>
<evidence type="ECO:0000313" key="2">
    <source>
        <dbReference type="Proteomes" id="UP000829999"/>
    </source>
</evidence>
<accession>A0A9R0DRV3</accession>
<dbReference type="OrthoDB" id="10063284at2759"/>
<dbReference type="PANTHER" id="PTHR45749">
    <property type="match status" value="1"/>
</dbReference>
<dbReference type="SUPFAM" id="SSF53098">
    <property type="entry name" value="Ribonuclease H-like"/>
    <property type="match status" value="1"/>
</dbReference>
<proteinExistence type="predicted"/>
<dbReference type="PANTHER" id="PTHR45749:SF35">
    <property type="entry name" value="AC-LIKE TRANSPOSASE-RELATED"/>
    <property type="match status" value="1"/>
</dbReference>
<dbReference type="RefSeq" id="XP_050552251.1">
    <property type="nucleotide sequence ID" value="XM_050696294.1"/>
</dbReference>